<gene>
    <name evidence="2" type="ORF">MMYC01_208614</name>
</gene>
<evidence type="ECO:0000313" key="2">
    <source>
        <dbReference type="EMBL" id="KXX74737.1"/>
    </source>
</evidence>
<dbReference type="InterPro" id="IPR007681">
    <property type="entry name" value="Mog1"/>
</dbReference>
<evidence type="ECO:0000256" key="1">
    <source>
        <dbReference type="SAM" id="MobiDB-lite"/>
    </source>
</evidence>
<dbReference type="OrthoDB" id="5590473at2759"/>
<dbReference type="Proteomes" id="UP000078237">
    <property type="component" value="Unassembled WGS sequence"/>
</dbReference>
<accession>A0A175VT89</accession>
<dbReference type="GO" id="GO:0005634">
    <property type="term" value="C:nucleus"/>
    <property type="evidence" value="ECO:0007669"/>
    <property type="project" value="TreeGrafter"/>
</dbReference>
<dbReference type="CDD" id="cd18724">
    <property type="entry name" value="PIN_LabA-like"/>
    <property type="match status" value="1"/>
</dbReference>
<evidence type="ECO:0000313" key="3">
    <source>
        <dbReference type="Proteomes" id="UP000078237"/>
    </source>
</evidence>
<name>A0A175VT89_9PEZI</name>
<feature type="compositionally biased region" description="Polar residues" evidence="1">
    <location>
        <begin position="335"/>
        <end position="344"/>
    </location>
</feature>
<dbReference type="PANTHER" id="PTHR15837:SF5">
    <property type="entry name" value="NYN DOMAIN-CONTAINING PROTEIN"/>
    <property type="match status" value="1"/>
</dbReference>
<dbReference type="STRING" id="100816.A0A175VT89"/>
<dbReference type="GO" id="GO:0031267">
    <property type="term" value="F:small GTPase binding"/>
    <property type="evidence" value="ECO:0007669"/>
    <property type="project" value="TreeGrafter"/>
</dbReference>
<dbReference type="GO" id="GO:0006606">
    <property type="term" value="P:protein import into nucleus"/>
    <property type="evidence" value="ECO:0007669"/>
    <property type="project" value="TreeGrafter"/>
</dbReference>
<sequence>MSTSYFGRRERDGRHLGADFDLLAKWSRSFGLRAPVHSYHLSKLSNNDQATLFSGGAHQFRLRQGPNNTVKLETVEDGVPTQPPDENDTINLDPDVIAMMRSANYVRSEARNYELLCEVEDVQDESQAASALKLSDALIRGFDGETAEKLAEQAASDVLVSAGQKVLARWKAARLERLMAMEDETSVGTPKQASIIPGDVQLNRTPTMGSAPTCDETPVPTPKQANIPFTPAPVTVPQEACTTLDDIQFKKMETGRSTAMCDKTAINTPKRASITLDDIQFKRTPALRSTADVFDSPFPKFDSPFSNSEESQATPRPQAGIKCPSPYAATPDYGSETTVGSVDSGSPTYSFDEVLSSPEFESVDSFIDDADGGAGLLSFGITEELGLRGCKAAVSTPTPPARFLNLHDQASGGHLGAGLRQAFFALPGARAMLAASTAASASMGSNAFNAVNPAYTVIPFASDGMNSVAQAVDHVLDPFSGHNGAPNTSAPGFTPDPKTPKYPVAKEQPWTGFTCYEVSYKPRNDQLIPKYWTTKLGKERYIRHKIRDLKLEDTRLQSDRVYGLVARDPIHIFVDLSNITIGFYNSMKEHRGIPEKRRVVAPAFSFKNFDTILTRDRNVAKRIVAGSLSNTHVKKWPEYMLQARELKYEMNILQRVLKPASPSRKRKSKNGAREPESPASGPDTSGDDAYLQPMKQGEQGVDELLHLKILQSAMDTPNPGTMVLATGDAASAEYSDGFKKNIERVLALGWHIELYGWHRNISSAWREPEFGEKWQHQFKIIELDEFCEELFDMTIESLEQ</sequence>
<protein>
    <submittedName>
        <fullName evidence="2">Uncharacterized protein</fullName>
    </submittedName>
</protein>
<dbReference type="VEuPathDB" id="FungiDB:MMYC01_208614"/>
<feature type="region of interest" description="Disordered" evidence="1">
    <location>
        <begin position="301"/>
        <end position="344"/>
    </location>
</feature>
<dbReference type="EMBL" id="LCTW02000324">
    <property type="protein sequence ID" value="KXX74737.1"/>
    <property type="molecule type" value="Genomic_DNA"/>
</dbReference>
<dbReference type="GO" id="GO:0005085">
    <property type="term" value="F:guanyl-nucleotide exchange factor activity"/>
    <property type="evidence" value="ECO:0007669"/>
    <property type="project" value="TreeGrafter"/>
</dbReference>
<dbReference type="Gene3D" id="3.40.50.1010">
    <property type="entry name" value="5'-nuclease"/>
    <property type="match status" value="1"/>
</dbReference>
<feature type="region of interest" description="Disordered" evidence="1">
    <location>
        <begin position="659"/>
        <end position="692"/>
    </location>
</feature>
<feature type="region of interest" description="Disordered" evidence="1">
    <location>
        <begin position="479"/>
        <end position="501"/>
    </location>
</feature>
<dbReference type="AlphaFoldDB" id="A0A175VT89"/>
<reference evidence="2 3" key="1">
    <citation type="journal article" date="2016" name="Genome Announc.">
        <title>Genome Sequence of Madurella mycetomatis mm55, Isolated from a Human Mycetoma Case in Sudan.</title>
        <authorList>
            <person name="Smit S."/>
            <person name="Derks M.F."/>
            <person name="Bervoets S."/>
            <person name="Fahal A."/>
            <person name="van Leeuwen W."/>
            <person name="van Belkum A."/>
            <person name="van de Sande W.W."/>
        </authorList>
    </citation>
    <scope>NUCLEOTIDE SEQUENCE [LARGE SCALE GENOMIC DNA]</scope>
    <source>
        <strain evidence="3">mm55</strain>
    </source>
</reference>
<organism evidence="2 3">
    <name type="scientific">Madurella mycetomatis</name>
    <dbReference type="NCBI Taxonomy" id="100816"/>
    <lineage>
        <taxon>Eukaryota</taxon>
        <taxon>Fungi</taxon>
        <taxon>Dikarya</taxon>
        <taxon>Ascomycota</taxon>
        <taxon>Pezizomycotina</taxon>
        <taxon>Sordariomycetes</taxon>
        <taxon>Sordariomycetidae</taxon>
        <taxon>Sordariales</taxon>
        <taxon>Sordariales incertae sedis</taxon>
        <taxon>Madurella</taxon>
    </lineage>
</organism>
<proteinExistence type="predicted"/>
<keyword evidence="3" id="KW-1185">Reference proteome</keyword>
<dbReference type="PANTHER" id="PTHR15837">
    <property type="entry name" value="RAN GUANINE NUCLEOTIDE RELEASE FACTOR"/>
    <property type="match status" value="1"/>
</dbReference>
<comment type="caution">
    <text evidence="2">The sequence shown here is derived from an EMBL/GenBank/DDBJ whole genome shotgun (WGS) entry which is preliminary data.</text>
</comment>